<evidence type="ECO:0000313" key="1">
    <source>
        <dbReference type="EMBL" id="MFC1405768.1"/>
    </source>
</evidence>
<sequence>MTVVGTLRQALLAELTKASTIPVLAGLQHVDPHATWKSYDMAITRSAAHKIAADGLAVLLLLREGEAEAALTGATAPTTGRLRLHLTVDQRVTELFPGRIRA</sequence>
<accession>A0ABV6UWC4</accession>
<dbReference type="Proteomes" id="UP001592528">
    <property type="component" value="Unassembled WGS sequence"/>
</dbReference>
<organism evidence="1 2">
    <name type="scientific">Streptacidiphilus cavernicola</name>
    <dbReference type="NCBI Taxonomy" id="3342716"/>
    <lineage>
        <taxon>Bacteria</taxon>
        <taxon>Bacillati</taxon>
        <taxon>Actinomycetota</taxon>
        <taxon>Actinomycetes</taxon>
        <taxon>Kitasatosporales</taxon>
        <taxon>Streptomycetaceae</taxon>
        <taxon>Streptacidiphilus</taxon>
    </lineage>
</organism>
<protein>
    <submittedName>
        <fullName evidence="1">Uncharacterized protein</fullName>
    </submittedName>
</protein>
<comment type="caution">
    <text evidence="1">The sequence shown here is derived from an EMBL/GenBank/DDBJ whole genome shotgun (WGS) entry which is preliminary data.</text>
</comment>
<dbReference type="EMBL" id="JBHEZZ010000023">
    <property type="protein sequence ID" value="MFC1405768.1"/>
    <property type="molecule type" value="Genomic_DNA"/>
</dbReference>
<name>A0ABV6UWC4_9ACTN</name>
<evidence type="ECO:0000313" key="2">
    <source>
        <dbReference type="Proteomes" id="UP001592528"/>
    </source>
</evidence>
<reference evidence="1 2" key="1">
    <citation type="submission" date="2024-09" db="EMBL/GenBank/DDBJ databases">
        <authorList>
            <person name="Lee S.D."/>
        </authorList>
    </citation>
    <scope>NUCLEOTIDE SEQUENCE [LARGE SCALE GENOMIC DNA]</scope>
    <source>
        <strain evidence="1 2">N1-5</strain>
    </source>
</reference>
<proteinExistence type="predicted"/>
<keyword evidence="2" id="KW-1185">Reference proteome</keyword>
<gene>
    <name evidence="1" type="ORF">ACEZDJ_31210</name>
</gene>
<dbReference type="RefSeq" id="WP_030263580.1">
    <property type="nucleotide sequence ID" value="NZ_JBHEZZ010000023.1"/>
</dbReference>